<dbReference type="InterPro" id="IPR035907">
    <property type="entry name" value="Hppk_sf"/>
</dbReference>
<evidence type="ECO:0000256" key="2">
    <source>
        <dbReference type="ARBA" id="ARBA00013253"/>
    </source>
</evidence>
<keyword evidence="3" id="KW-0808">Transferase</keyword>
<reference evidence="9" key="1">
    <citation type="submission" date="2018-05" db="EMBL/GenBank/DDBJ databases">
        <authorList>
            <person name="Lanie J.A."/>
            <person name="Ng W.-L."/>
            <person name="Kazmierczak K.M."/>
            <person name="Andrzejewski T.M."/>
            <person name="Davidsen T.M."/>
            <person name="Wayne K.J."/>
            <person name="Tettelin H."/>
            <person name="Glass J.I."/>
            <person name="Rusch D."/>
            <person name="Podicherti R."/>
            <person name="Tsui H.-C.T."/>
            <person name="Winkler M.E."/>
        </authorList>
    </citation>
    <scope>NUCLEOTIDE SEQUENCE</scope>
</reference>
<keyword evidence="4" id="KW-0547">Nucleotide-binding</keyword>
<sequence length="98" mass="11657">MMLMQKCLNIENDLGRKRSKKNEPRICDIDIIDYDKKILNGTKNNKLILPHPEMHKRNFVLLPLYEISQSWIHPVKKKKINKLIKLLNIEDLRAINLI</sequence>
<keyword evidence="7" id="KW-0289">Folate biosynthesis</keyword>
<evidence type="ECO:0000313" key="9">
    <source>
        <dbReference type="EMBL" id="SVA35242.1"/>
    </source>
</evidence>
<comment type="pathway">
    <text evidence="1">Cofactor biosynthesis; tetrahydrofolate biosynthesis; 2-amino-4-hydroxy-6-hydroxymethyl-7,8-dihydropteridine diphosphate from 7,8-dihydroneopterin triphosphate: step 4/4.</text>
</comment>
<dbReference type="PANTHER" id="PTHR43071">
    <property type="entry name" value="2-AMINO-4-HYDROXY-6-HYDROXYMETHYLDIHYDROPTERIDINE PYROPHOSPHOKINASE"/>
    <property type="match status" value="1"/>
</dbReference>
<dbReference type="SUPFAM" id="SSF55083">
    <property type="entry name" value="6-hydroxymethyl-7,8-dihydropterin pyrophosphokinase, HPPK"/>
    <property type="match status" value="1"/>
</dbReference>
<proteinExistence type="predicted"/>
<gene>
    <name evidence="9" type="ORF">METZ01_LOCUS88096</name>
</gene>
<dbReference type="InterPro" id="IPR000550">
    <property type="entry name" value="Hppk"/>
</dbReference>
<accession>A0A381V4G1</accession>
<protein>
    <recommendedName>
        <fullName evidence="2">2-amino-4-hydroxy-6-hydroxymethyldihydropteridine diphosphokinase</fullName>
        <ecNumber evidence="2">2.7.6.3</ecNumber>
    </recommendedName>
</protein>
<dbReference type="GO" id="GO:0046654">
    <property type="term" value="P:tetrahydrofolate biosynthetic process"/>
    <property type="evidence" value="ECO:0007669"/>
    <property type="project" value="UniProtKB-UniPathway"/>
</dbReference>
<name>A0A381V4G1_9ZZZZ</name>
<keyword evidence="6" id="KW-0067">ATP-binding</keyword>
<evidence type="ECO:0000256" key="7">
    <source>
        <dbReference type="ARBA" id="ARBA00022909"/>
    </source>
</evidence>
<dbReference type="EMBL" id="UINC01007823">
    <property type="protein sequence ID" value="SVA35242.1"/>
    <property type="molecule type" value="Genomic_DNA"/>
</dbReference>
<dbReference type="NCBIfam" id="TIGR01498">
    <property type="entry name" value="folK"/>
    <property type="match status" value="1"/>
</dbReference>
<dbReference type="UniPathway" id="UPA00077">
    <property type="reaction ID" value="UER00155"/>
</dbReference>
<keyword evidence="5" id="KW-0418">Kinase</keyword>
<evidence type="ECO:0000256" key="4">
    <source>
        <dbReference type="ARBA" id="ARBA00022741"/>
    </source>
</evidence>
<dbReference type="Gene3D" id="3.30.70.560">
    <property type="entry name" value="7,8-Dihydro-6-hydroxymethylpterin-pyrophosphokinase HPPK"/>
    <property type="match status" value="1"/>
</dbReference>
<dbReference type="PANTHER" id="PTHR43071:SF1">
    <property type="entry name" value="2-AMINO-4-HYDROXY-6-HYDROXYMETHYLDIHYDROPTERIDINE PYROPHOSPHOKINASE"/>
    <property type="match status" value="1"/>
</dbReference>
<evidence type="ECO:0000256" key="6">
    <source>
        <dbReference type="ARBA" id="ARBA00022840"/>
    </source>
</evidence>
<feature type="domain" description="7,8-dihydro-6-hydroxymethylpterin-pyrophosphokinase" evidence="8">
    <location>
        <begin position="3"/>
        <end position="68"/>
    </location>
</feature>
<evidence type="ECO:0000256" key="1">
    <source>
        <dbReference type="ARBA" id="ARBA00005051"/>
    </source>
</evidence>
<dbReference type="Pfam" id="PF01288">
    <property type="entry name" value="HPPK"/>
    <property type="match status" value="1"/>
</dbReference>
<dbReference type="GO" id="GO:0005524">
    <property type="term" value="F:ATP binding"/>
    <property type="evidence" value="ECO:0007669"/>
    <property type="project" value="UniProtKB-KW"/>
</dbReference>
<evidence type="ECO:0000256" key="5">
    <source>
        <dbReference type="ARBA" id="ARBA00022777"/>
    </source>
</evidence>
<dbReference type="GO" id="GO:0046656">
    <property type="term" value="P:folic acid biosynthetic process"/>
    <property type="evidence" value="ECO:0007669"/>
    <property type="project" value="UniProtKB-KW"/>
</dbReference>
<dbReference type="GO" id="GO:0003848">
    <property type="term" value="F:2-amino-4-hydroxy-6-hydroxymethyldihydropteridine diphosphokinase activity"/>
    <property type="evidence" value="ECO:0007669"/>
    <property type="project" value="UniProtKB-EC"/>
</dbReference>
<dbReference type="EC" id="2.7.6.3" evidence="2"/>
<evidence type="ECO:0000256" key="3">
    <source>
        <dbReference type="ARBA" id="ARBA00022679"/>
    </source>
</evidence>
<dbReference type="GO" id="GO:0016301">
    <property type="term" value="F:kinase activity"/>
    <property type="evidence" value="ECO:0007669"/>
    <property type="project" value="UniProtKB-KW"/>
</dbReference>
<organism evidence="9">
    <name type="scientific">marine metagenome</name>
    <dbReference type="NCBI Taxonomy" id="408172"/>
    <lineage>
        <taxon>unclassified sequences</taxon>
        <taxon>metagenomes</taxon>
        <taxon>ecological metagenomes</taxon>
    </lineage>
</organism>
<evidence type="ECO:0000259" key="8">
    <source>
        <dbReference type="Pfam" id="PF01288"/>
    </source>
</evidence>
<dbReference type="AlphaFoldDB" id="A0A381V4G1"/>